<evidence type="ECO:0000313" key="2">
    <source>
        <dbReference type="Proteomes" id="UP000001520"/>
    </source>
</evidence>
<keyword evidence="2" id="KW-1185">Reference proteome</keyword>
<dbReference type="AlphaFoldDB" id="D3PF43"/>
<evidence type="ECO:0000313" key="1">
    <source>
        <dbReference type="EMBL" id="BAI81835.1"/>
    </source>
</evidence>
<dbReference type="EMBL" id="AP011530">
    <property type="protein sequence ID" value="BAI81835.1"/>
    <property type="molecule type" value="Genomic_DNA"/>
</dbReference>
<dbReference type="RefSeq" id="WP_013009047.1">
    <property type="nucleotide sequence ID" value="NC_013940.1"/>
</dbReference>
<keyword evidence="1" id="KW-0614">Plasmid</keyword>
<geneLocation type="plasmid" evidence="1 2">
    <name>megaplasmid pDF308</name>
</geneLocation>
<reference evidence="1 2" key="1">
    <citation type="journal article" date="2010" name="DNA Res.">
        <title>Bacterial lifestyle in a deep-sea hydrothermal vent chimney revealed by the genome sequence of the thermophilic bacterium Deferribacter desulfuricans SSM1.</title>
        <authorList>
            <person name="Takaki Y."/>
            <person name="Shimamura S."/>
            <person name="Nakagawa S."/>
            <person name="Fukuhara Y."/>
            <person name="Horikawa H."/>
            <person name="Ankai A."/>
            <person name="Harada T."/>
            <person name="Hosoyama A."/>
            <person name="Oguchi A."/>
            <person name="Fukui S."/>
            <person name="Fujita N."/>
            <person name="Takami H."/>
            <person name="Takai K."/>
        </authorList>
    </citation>
    <scope>NUCLEOTIDE SEQUENCE [LARGE SCALE GENOMIC DNA]</scope>
    <source>
        <strain evidence="2">DSM 14783 / JCM 11476 / NBRC 101012 / SSM1</strain>
        <plasmid evidence="2">Plasmid megaplasmid pDF308</plasmid>
    </source>
</reference>
<gene>
    <name evidence="1" type="ordered locus">DEFDS_P215</name>
</gene>
<proteinExistence type="predicted"/>
<dbReference type="KEGG" id="ddf:DEFDS_P215"/>
<sequence>MYKSGYYYEELIYEAFEVNDITLSDVEINNDTLCQYAIGRIQITNKQLVKNKELKQLLYTNIENYIDDNFTSLCDIDVSIIGSLIEIEITMNLETKSSYYVECSEVVKNILNIIDTTIQQYETQDVSYTISHPSNEYFQKNDGMVITL</sequence>
<accession>D3PF43</accession>
<name>D3PF43_DEFDS</name>
<organism evidence="1 2">
    <name type="scientific">Deferribacter desulfuricans (strain DSM 14783 / JCM 11476 / NBRC 101012 / SSM1)</name>
    <dbReference type="NCBI Taxonomy" id="639282"/>
    <lineage>
        <taxon>Bacteria</taxon>
        <taxon>Pseudomonadati</taxon>
        <taxon>Deferribacterota</taxon>
        <taxon>Deferribacteres</taxon>
        <taxon>Deferribacterales</taxon>
        <taxon>Deferribacteraceae</taxon>
        <taxon>Deferribacter</taxon>
    </lineage>
</organism>
<protein>
    <submittedName>
        <fullName evidence="1">Uncharacterized protein</fullName>
    </submittedName>
</protein>
<dbReference type="Proteomes" id="UP000001520">
    <property type="component" value="Plasmid megaplasmid pDF308"/>
</dbReference>
<dbReference type="HOGENOM" id="CLU_1755835_0_0_0"/>